<feature type="region of interest" description="Disordered" evidence="1">
    <location>
        <begin position="51"/>
        <end position="71"/>
    </location>
</feature>
<reference evidence="2 3" key="1">
    <citation type="submission" date="2019-09" db="EMBL/GenBank/DDBJ databases">
        <title>Sulfurimonas gotlandica sp. nov., a chemoautotrophic and psychrotolerant epsilonproteobacterium isolated from a pelagic redoxcline, and an emended description of the genus Sulfurimonas.</title>
        <authorList>
            <person name="Wang S."/>
            <person name="Jiang L."/>
            <person name="Shao S."/>
        </authorList>
    </citation>
    <scope>NUCLEOTIDE SEQUENCE [LARGE SCALE GENOMIC DNA]</scope>
    <source>
        <strain evidence="2 3">GYSZ_1</strain>
    </source>
</reference>
<dbReference type="RefSeq" id="WP_152308205.1">
    <property type="nucleotide sequence ID" value="NZ_CP043617.1"/>
</dbReference>
<organism evidence="2 3">
    <name type="scientific">Sulfurimonas lithotrophica</name>
    <dbReference type="NCBI Taxonomy" id="2590022"/>
    <lineage>
        <taxon>Bacteria</taxon>
        <taxon>Pseudomonadati</taxon>
        <taxon>Campylobacterota</taxon>
        <taxon>Epsilonproteobacteria</taxon>
        <taxon>Campylobacterales</taxon>
        <taxon>Sulfurimonadaceae</taxon>
        <taxon>Sulfurimonas</taxon>
    </lineage>
</organism>
<proteinExistence type="predicted"/>
<dbReference type="Proteomes" id="UP000326944">
    <property type="component" value="Chromosome"/>
</dbReference>
<protein>
    <submittedName>
        <fullName evidence="2">Uncharacterized protein</fullName>
    </submittedName>
</protein>
<gene>
    <name evidence="2" type="ORF">FJR48_11155</name>
</gene>
<keyword evidence="3" id="KW-1185">Reference proteome</keyword>
<evidence type="ECO:0000313" key="3">
    <source>
        <dbReference type="Proteomes" id="UP000326944"/>
    </source>
</evidence>
<name>A0A5P8P3S9_9BACT</name>
<dbReference type="AlphaFoldDB" id="A0A5P8P3S9"/>
<accession>A0A5P8P3S9</accession>
<dbReference type="EMBL" id="CP043617">
    <property type="protein sequence ID" value="QFR50257.1"/>
    <property type="molecule type" value="Genomic_DNA"/>
</dbReference>
<evidence type="ECO:0000313" key="2">
    <source>
        <dbReference type="EMBL" id="QFR50257.1"/>
    </source>
</evidence>
<sequence>MSKEDKKDIFADYKPEIVEYDPEIDGGEEHKIRNEHLDHKEDALEKIRKAKAKAKGNQTTFRQNIRTENEK</sequence>
<dbReference type="KEGG" id="sulg:FJR48_11155"/>
<evidence type="ECO:0000256" key="1">
    <source>
        <dbReference type="SAM" id="MobiDB-lite"/>
    </source>
</evidence>
<dbReference type="OrthoDB" id="5334845at2"/>